<dbReference type="GO" id="GO:0019005">
    <property type="term" value="C:SCF ubiquitin ligase complex"/>
    <property type="evidence" value="ECO:0007669"/>
    <property type="project" value="TreeGrafter"/>
</dbReference>
<evidence type="ECO:0000313" key="1">
    <source>
        <dbReference type="EMBL" id="GFN97355.1"/>
    </source>
</evidence>
<reference evidence="1 2" key="1">
    <citation type="journal article" date="2021" name="Elife">
        <title>Chloroplast acquisition without the gene transfer in kleptoplastic sea slugs, Plakobranchus ocellatus.</title>
        <authorList>
            <person name="Maeda T."/>
            <person name="Takahashi S."/>
            <person name="Yoshida T."/>
            <person name="Shimamura S."/>
            <person name="Takaki Y."/>
            <person name="Nagai Y."/>
            <person name="Toyoda A."/>
            <person name="Suzuki Y."/>
            <person name="Arimoto A."/>
            <person name="Ishii H."/>
            <person name="Satoh N."/>
            <person name="Nishiyama T."/>
            <person name="Hasebe M."/>
            <person name="Maruyama T."/>
            <person name="Minagawa J."/>
            <person name="Obokata J."/>
            <person name="Shigenobu S."/>
        </authorList>
    </citation>
    <scope>NUCLEOTIDE SEQUENCE [LARGE SCALE GENOMIC DNA]</scope>
</reference>
<gene>
    <name evidence="1" type="ORF">PoB_002386100</name>
</gene>
<protein>
    <submittedName>
        <fullName evidence="1">F-box/lrr-repeat protein 7-like</fullName>
    </submittedName>
</protein>
<dbReference type="EMBL" id="BLXT01002742">
    <property type="protein sequence ID" value="GFN97355.1"/>
    <property type="molecule type" value="Genomic_DNA"/>
</dbReference>
<sequence length="633" mass="71237">MDVDLSEIPLAKNGQDLSNIHQGLQNFLHSIKNSLKSITFGSVCHDGSIYQLFGSSFNSAIFPALRSLDYSYSYVSPRDLRLAITTHPDIETLILCHTPISFHEAMTEALHLPNLKVLIFQDSSCFFHRHINVIKFHVMKVPKMCTKLEIVKLHTILADLDDQVIQQFTKHCPNLKSLSLTCSSNLSPDAFIFSKTSTTSLTSLELKDRQRTEPYLCFVVPWFPHLTHLAVSGHCVHLEDCCAIATYCPNLEELIFQANSSKNDRPQGIFGHILNTNGLYTLCGTELIAIVEKCKKLKKVHAPYSDIDDKSVVCLTEQCPHLEDVNFSGCHRLTKVSLLAFSKNSLQLKKLHFQESSISHEHLMNVLLKCRKLREVFFDRKSRVEMVNVPSQDTQFNLPRDISNVSLSNLDDIPYIDMSTSAEDELLFDKCDIENSSFTNSCSDLSFEFDLPEKVLHNYSPVKRLSLRQSSAEEKFLQAMVMECPSLTLLSLDGADALTDDLVITIAKNCSNLETLGLSLSVHQDSELKFGDRGLLSLVNCCRKLECLSFLNNRNITSGAVQLLFQALETNLSSLRTVSLCVGDGYACSPSVISLYGLKYLTEDSKKQLKSSTTERNTSFFIHLDFKRMKLCL</sequence>
<comment type="caution">
    <text evidence="1">The sequence shown here is derived from an EMBL/GenBank/DDBJ whole genome shotgun (WGS) entry which is preliminary data.</text>
</comment>
<organism evidence="1 2">
    <name type="scientific">Plakobranchus ocellatus</name>
    <dbReference type="NCBI Taxonomy" id="259542"/>
    <lineage>
        <taxon>Eukaryota</taxon>
        <taxon>Metazoa</taxon>
        <taxon>Spiralia</taxon>
        <taxon>Lophotrochozoa</taxon>
        <taxon>Mollusca</taxon>
        <taxon>Gastropoda</taxon>
        <taxon>Heterobranchia</taxon>
        <taxon>Euthyneura</taxon>
        <taxon>Panpulmonata</taxon>
        <taxon>Sacoglossa</taxon>
        <taxon>Placobranchoidea</taxon>
        <taxon>Plakobranchidae</taxon>
        <taxon>Plakobranchus</taxon>
    </lineage>
</organism>
<dbReference type="Proteomes" id="UP000735302">
    <property type="component" value="Unassembled WGS sequence"/>
</dbReference>
<dbReference type="SMART" id="SM00367">
    <property type="entry name" value="LRR_CC"/>
    <property type="match status" value="6"/>
</dbReference>
<dbReference type="AlphaFoldDB" id="A0AAV3ZDP1"/>
<dbReference type="GO" id="GO:0031146">
    <property type="term" value="P:SCF-dependent proteasomal ubiquitin-dependent protein catabolic process"/>
    <property type="evidence" value="ECO:0007669"/>
    <property type="project" value="TreeGrafter"/>
</dbReference>
<evidence type="ECO:0000313" key="2">
    <source>
        <dbReference type="Proteomes" id="UP000735302"/>
    </source>
</evidence>
<accession>A0AAV3ZDP1</accession>
<dbReference type="SUPFAM" id="SSF52047">
    <property type="entry name" value="RNI-like"/>
    <property type="match status" value="2"/>
</dbReference>
<proteinExistence type="predicted"/>
<name>A0AAV3ZDP1_9GAST</name>
<dbReference type="InterPro" id="IPR006553">
    <property type="entry name" value="Leu-rich_rpt_Cys-con_subtyp"/>
</dbReference>
<keyword evidence="2" id="KW-1185">Reference proteome</keyword>
<dbReference type="Gene3D" id="3.80.10.10">
    <property type="entry name" value="Ribonuclease Inhibitor"/>
    <property type="match status" value="2"/>
</dbReference>
<dbReference type="PANTHER" id="PTHR13318">
    <property type="entry name" value="PARTNER OF PAIRED, ISOFORM B-RELATED"/>
    <property type="match status" value="1"/>
</dbReference>
<dbReference type="InterPro" id="IPR032675">
    <property type="entry name" value="LRR_dom_sf"/>
</dbReference>